<dbReference type="Gene3D" id="2.30.42.10">
    <property type="match status" value="1"/>
</dbReference>
<organism evidence="3 4">
    <name type="scientific">Melipona bicolor</name>
    <dbReference type="NCBI Taxonomy" id="60889"/>
    <lineage>
        <taxon>Eukaryota</taxon>
        <taxon>Metazoa</taxon>
        <taxon>Ecdysozoa</taxon>
        <taxon>Arthropoda</taxon>
        <taxon>Hexapoda</taxon>
        <taxon>Insecta</taxon>
        <taxon>Pterygota</taxon>
        <taxon>Neoptera</taxon>
        <taxon>Endopterygota</taxon>
        <taxon>Hymenoptera</taxon>
        <taxon>Apocrita</taxon>
        <taxon>Aculeata</taxon>
        <taxon>Apoidea</taxon>
        <taxon>Anthophila</taxon>
        <taxon>Apidae</taxon>
        <taxon>Melipona</taxon>
    </lineage>
</organism>
<dbReference type="InterPro" id="IPR036034">
    <property type="entry name" value="PDZ_sf"/>
</dbReference>
<gene>
    <name evidence="3" type="ORF">K0M31_004618</name>
</gene>
<feature type="region of interest" description="Disordered" evidence="1">
    <location>
        <begin position="219"/>
        <end position="274"/>
    </location>
</feature>
<evidence type="ECO:0000313" key="3">
    <source>
        <dbReference type="EMBL" id="KAK1127004.1"/>
    </source>
</evidence>
<dbReference type="GO" id="GO:0031267">
    <property type="term" value="F:small GTPase binding"/>
    <property type="evidence" value="ECO:0007669"/>
    <property type="project" value="InterPro"/>
</dbReference>
<feature type="compositionally biased region" description="Basic and acidic residues" evidence="1">
    <location>
        <begin position="223"/>
        <end position="250"/>
    </location>
</feature>
<dbReference type="AlphaFoldDB" id="A0AA40FX58"/>
<protein>
    <recommendedName>
        <fullName evidence="2">PDZ domain-containing protein</fullName>
    </recommendedName>
</protein>
<dbReference type="SUPFAM" id="SSF50156">
    <property type="entry name" value="PDZ domain-like"/>
    <property type="match status" value="1"/>
</dbReference>
<dbReference type="Proteomes" id="UP001177670">
    <property type="component" value="Unassembled WGS sequence"/>
</dbReference>
<dbReference type="PANTHER" id="PTHR12157:SF21">
    <property type="entry name" value="RAB3 INTERACTING MOLECULE, ISOFORM F"/>
    <property type="match status" value="1"/>
</dbReference>
<dbReference type="GO" id="GO:0044325">
    <property type="term" value="F:transmembrane transporter binding"/>
    <property type="evidence" value="ECO:0007669"/>
    <property type="project" value="TreeGrafter"/>
</dbReference>
<dbReference type="GO" id="GO:0042734">
    <property type="term" value="C:presynaptic membrane"/>
    <property type="evidence" value="ECO:0007669"/>
    <property type="project" value="TreeGrafter"/>
</dbReference>
<feature type="domain" description="PDZ" evidence="2">
    <location>
        <begin position="1"/>
        <end position="68"/>
    </location>
</feature>
<keyword evidence="4" id="KW-1185">Reference proteome</keyword>
<dbReference type="GO" id="GO:0050806">
    <property type="term" value="P:positive regulation of synaptic transmission"/>
    <property type="evidence" value="ECO:0007669"/>
    <property type="project" value="TreeGrafter"/>
</dbReference>
<evidence type="ECO:0000256" key="1">
    <source>
        <dbReference type="SAM" id="MobiDB-lite"/>
    </source>
</evidence>
<reference evidence="3" key="1">
    <citation type="submission" date="2021-10" db="EMBL/GenBank/DDBJ databases">
        <title>Melipona bicolor Genome sequencing and assembly.</title>
        <authorList>
            <person name="Araujo N.S."/>
            <person name="Arias M.C."/>
        </authorList>
    </citation>
    <scope>NUCLEOTIDE SEQUENCE</scope>
    <source>
        <strain evidence="3">USP_2M_L1-L4_2017</strain>
        <tissue evidence="3">Whole body</tissue>
    </source>
</reference>
<accession>A0AA40FX58</accession>
<dbReference type="PANTHER" id="PTHR12157">
    <property type="entry name" value="REGULATING SYNAPTIC MEMBRANE EXOCYTOSIS PROTEIN"/>
    <property type="match status" value="1"/>
</dbReference>
<evidence type="ECO:0000259" key="2">
    <source>
        <dbReference type="PROSITE" id="PS50106"/>
    </source>
</evidence>
<evidence type="ECO:0000313" key="4">
    <source>
        <dbReference type="Proteomes" id="UP001177670"/>
    </source>
</evidence>
<comment type="caution">
    <text evidence="3">The sequence shown here is derived from an EMBL/GenBank/DDBJ whole genome shotgun (WGS) entry which is preliminary data.</text>
</comment>
<dbReference type="InterPro" id="IPR039032">
    <property type="entry name" value="Rim-like"/>
</dbReference>
<dbReference type="GO" id="GO:0048791">
    <property type="term" value="P:calcium ion-regulated exocytosis of neurotransmitter"/>
    <property type="evidence" value="ECO:0007669"/>
    <property type="project" value="TreeGrafter"/>
</dbReference>
<dbReference type="InterPro" id="IPR001478">
    <property type="entry name" value="PDZ"/>
</dbReference>
<name>A0AA40FX58_9HYME</name>
<dbReference type="GO" id="GO:0048167">
    <property type="term" value="P:regulation of synaptic plasticity"/>
    <property type="evidence" value="ECO:0007669"/>
    <property type="project" value="TreeGrafter"/>
</dbReference>
<dbReference type="GO" id="GO:0048788">
    <property type="term" value="C:cytoskeleton of presynaptic active zone"/>
    <property type="evidence" value="ECO:0007669"/>
    <property type="project" value="TreeGrafter"/>
</dbReference>
<dbReference type="GO" id="GO:0042391">
    <property type="term" value="P:regulation of membrane potential"/>
    <property type="evidence" value="ECO:0007669"/>
    <property type="project" value="TreeGrafter"/>
</dbReference>
<sequence>MVLRKQPGSGSSSSILGLKVVGGKLLEDGSMGAVIEKVKKGSTADIEGQLRPGKKTINLNLSALESQTPTFWGGGPTSQKKGPTFVLSQPFSTNRVSSNSPICVVFQTDKPILVAKMETIKQVAQTQRASRSRFEPQTPRSVLSSVTWELELPCQDFSSTKATSPSLQIRRIHRKTSVEFAVRQGLALSKVPPEQELPRGLRHHRRVEAGAPSGAGCFAESVVDERPGDDARRADARSADAAEEDRRADPVEAETSGDDIRAATTASQRQGREGRQCVEEQFRQLLDRPHLGCAVKVCCKLVVV</sequence>
<dbReference type="PROSITE" id="PS50106">
    <property type="entry name" value="PDZ"/>
    <property type="match status" value="1"/>
</dbReference>
<dbReference type="EMBL" id="JAHYIQ010000013">
    <property type="protein sequence ID" value="KAK1127004.1"/>
    <property type="molecule type" value="Genomic_DNA"/>
</dbReference>
<proteinExistence type="predicted"/>